<evidence type="ECO:0000313" key="4">
    <source>
        <dbReference type="EMBL" id="KAL3307614.1"/>
    </source>
</evidence>
<dbReference type="Pfam" id="PF00023">
    <property type="entry name" value="Ank"/>
    <property type="match status" value="2"/>
</dbReference>
<dbReference type="PROSITE" id="PS50088">
    <property type="entry name" value="ANK_REPEAT"/>
    <property type="match status" value="2"/>
</dbReference>
<dbReference type="AlphaFoldDB" id="A0ABD2PK67"/>
<dbReference type="EMBL" id="JBJKFK010006920">
    <property type="protein sequence ID" value="KAL3307614.1"/>
    <property type="molecule type" value="Genomic_DNA"/>
</dbReference>
<gene>
    <name evidence="4" type="primary">MIB1_2</name>
    <name evidence="4" type="ORF">Ciccas_013869</name>
</gene>
<keyword evidence="5" id="KW-1185">Reference proteome</keyword>
<dbReference type="PANTHER" id="PTHR24198">
    <property type="entry name" value="ANKYRIN REPEAT AND PROTEIN KINASE DOMAIN-CONTAINING PROTEIN"/>
    <property type="match status" value="1"/>
</dbReference>
<protein>
    <submittedName>
        <fullName evidence="4">E3 ubiquitin-protein ligase mib1</fullName>
    </submittedName>
</protein>
<evidence type="ECO:0000256" key="3">
    <source>
        <dbReference type="PROSITE-ProRule" id="PRU00023"/>
    </source>
</evidence>
<name>A0ABD2PK67_9PLAT</name>
<reference evidence="4 5" key="1">
    <citation type="submission" date="2024-11" db="EMBL/GenBank/DDBJ databases">
        <title>Adaptive evolution of stress response genes in parasites aligns with host niche diversity.</title>
        <authorList>
            <person name="Hahn C."/>
            <person name="Resl P."/>
        </authorList>
    </citation>
    <scope>NUCLEOTIDE SEQUENCE [LARGE SCALE GENOMIC DNA]</scope>
    <source>
        <strain evidence="4">EGGRZ-B1_66</strain>
        <tissue evidence="4">Body</tissue>
    </source>
</reference>
<comment type="caution">
    <text evidence="4">The sequence shown here is derived from an EMBL/GenBank/DDBJ whole genome shotgun (WGS) entry which is preliminary data.</text>
</comment>
<proteinExistence type="predicted"/>
<feature type="repeat" description="ANK" evidence="3">
    <location>
        <begin position="67"/>
        <end position="99"/>
    </location>
</feature>
<dbReference type="SUPFAM" id="SSF48403">
    <property type="entry name" value="Ankyrin repeat"/>
    <property type="match status" value="1"/>
</dbReference>
<dbReference type="SMART" id="SM00248">
    <property type="entry name" value="ANK"/>
    <property type="match status" value="2"/>
</dbReference>
<dbReference type="PROSITE" id="PS50297">
    <property type="entry name" value="ANK_REP_REGION"/>
    <property type="match status" value="2"/>
</dbReference>
<keyword evidence="1" id="KW-0677">Repeat</keyword>
<dbReference type="InterPro" id="IPR002110">
    <property type="entry name" value="Ankyrin_rpt"/>
</dbReference>
<feature type="non-terminal residue" evidence="4">
    <location>
        <position position="253"/>
    </location>
</feature>
<organism evidence="4 5">
    <name type="scientific">Cichlidogyrus casuarinus</name>
    <dbReference type="NCBI Taxonomy" id="1844966"/>
    <lineage>
        <taxon>Eukaryota</taxon>
        <taxon>Metazoa</taxon>
        <taxon>Spiralia</taxon>
        <taxon>Lophotrochozoa</taxon>
        <taxon>Platyhelminthes</taxon>
        <taxon>Monogenea</taxon>
        <taxon>Monopisthocotylea</taxon>
        <taxon>Dactylogyridea</taxon>
        <taxon>Ancyrocephalidae</taxon>
        <taxon>Cichlidogyrus</taxon>
    </lineage>
</organism>
<feature type="non-terminal residue" evidence="4">
    <location>
        <position position="1"/>
    </location>
</feature>
<dbReference type="InterPro" id="IPR036770">
    <property type="entry name" value="Ankyrin_rpt-contain_sf"/>
</dbReference>
<dbReference type="Gene3D" id="1.25.40.20">
    <property type="entry name" value="Ankyrin repeat-containing domain"/>
    <property type="match status" value="1"/>
</dbReference>
<dbReference type="PANTHER" id="PTHR24198:SF165">
    <property type="entry name" value="ANKYRIN REPEAT-CONTAINING PROTEIN-RELATED"/>
    <property type="match status" value="1"/>
</dbReference>
<evidence type="ECO:0000256" key="1">
    <source>
        <dbReference type="ARBA" id="ARBA00022737"/>
    </source>
</evidence>
<accession>A0ABD2PK67</accession>
<dbReference type="Proteomes" id="UP001626550">
    <property type="component" value="Unassembled WGS sequence"/>
</dbReference>
<evidence type="ECO:0000256" key="2">
    <source>
        <dbReference type="ARBA" id="ARBA00023043"/>
    </source>
</evidence>
<sequence length="253" mass="27552">SGGCVKGASKEDQDKDHIVVTEDCEIRLERPQLGHQLTRVDIANRESGKGYVPCQATPWLVEETRPDGLNALHLAILNARAEVVDLLLQAGISASNCTGSTAMMLPATVSAPWLRESRLSPLHLAVHRSQAHVLCLLLCHGASPTAHDCKQRTPLDLALQLITQQNSRQKRLDISLVPFLASVSRLLIRMTESFNSAQDTQLHTPSTLYQRIHSTVHASLETGISRLVLIAACLAASSGFEKGFQTLSCEPLQ</sequence>
<keyword evidence="2 3" id="KW-0040">ANK repeat</keyword>
<evidence type="ECO:0000313" key="5">
    <source>
        <dbReference type="Proteomes" id="UP001626550"/>
    </source>
</evidence>
<feature type="repeat" description="ANK" evidence="3">
    <location>
        <begin position="117"/>
        <end position="149"/>
    </location>
</feature>